<organism evidence="1 2">
    <name type="scientific">Glycine soja</name>
    <name type="common">Wild soybean</name>
    <dbReference type="NCBI Taxonomy" id="3848"/>
    <lineage>
        <taxon>Eukaryota</taxon>
        <taxon>Viridiplantae</taxon>
        <taxon>Streptophyta</taxon>
        <taxon>Embryophyta</taxon>
        <taxon>Tracheophyta</taxon>
        <taxon>Spermatophyta</taxon>
        <taxon>Magnoliopsida</taxon>
        <taxon>eudicotyledons</taxon>
        <taxon>Gunneridae</taxon>
        <taxon>Pentapetalae</taxon>
        <taxon>rosids</taxon>
        <taxon>fabids</taxon>
        <taxon>Fabales</taxon>
        <taxon>Fabaceae</taxon>
        <taxon>Papilionoideae</taxon>
        <taxon>50 kb inversion clade</taxon>
        <taxon>NPAAA clade</taxon>
        <taxon>indigoferoid/millettioid clade</taxon>
        <taxon>Phaseoleae</taxon>
        <taxon>Glycine</taxon>
        <taxon>Glycine subgen. Soja</taxon>
    </lineage>
</organism>
<accession>A0A445KS66</accession>
<keyword evidence="2" id="KW-1185">Reference proteome</keyword>
<reference evidence="1 2" key="1">
    <citation type="submission" date="2018-09" db="EMBL/GenBank/DDBJ databases">
        <title>A high-quality reference genome of wild soybean provides a powerful tool to mine soybean genomes.</title>
        <authorList>
            <person name="Xie M."/>
            <person name="Chung C.Y.L."/>
            <person name="Li M.-W."/>
            <person name="Wong F.-L."/>
            <person name="Chan T.-F."/>
            <person name="Lam H.-M."/>
        </authorList>
    </citation>
    <scope>NUCLEOTIDE SEQUENCE [LARGE SCALE GENOMIC DNA]</scope>
    <source>
        <strain evidence="2">cv. W05</strain>
        <tissue evidence="1">Hypocotyl of etiolated seedlings</tissue>
    </source>
</reference>
<dbReference type="AlphaFoldDB" id="A0A445KS66"/>
<gene>
    <name evidence="1" type="ORF">D0Y65_012969</name>
</gene>
<sequence length="58" mass="6740">MECMTCYSVLYVFLPNYEYNFQHSNGWTSVCSRTLIVMGEDKNIPSLVDDMPFFSTDV</sequence>
<dbReference type="Proteomes" id="UP000289340">
    <property type="component" value="Chromosome 5"/>
</dbReference>
<dbReference type="EMBL" id="QZWG01000005">
    <property type="protein sequence ID" value="RZC13634.1"/>
    <property type="molecule type" value="Genomic_DNA"/>
</dbReference>
<evidence type="ECO:0000313" key="1">
    <source>
        <dbReference type="EMBL" id="RZC13634.1"/>
    </source>
</evidence>
<evidence type="ECO:0000313" key="2">
    <source>
        <dbReference type="Proteomes" id="UP000289340"/>
    </source>
</evidence>
<protein>
    <submittedName>
        <fullName evidence="1">Uncharacterized protein</fullName>
    </submittedName>
</protein>
<name>A0A445KS66_GLYSO</name>
<comment type="caution">
    <text evidence="1">The sequence shown here is derived from an EMBL/GenBank/DDBJ whole genome shotgun (WGS) entry which is preliminary data.</text>
</comment>
<proteinExistence type="predicted"/>